<reference evidence="1" key="1">
    <citation type="submission" date="2021-09" db="EMBL/GenBank/DDBJ databases">
        <authorList>
            <person name="Andersen S.H."/>
            <person name="Beall E.A."/>
            <person name="Cappelle B."/>
            <person name="Falteisek K.J."/>
            <person name="Fenske B.A."/>
            <person name="Gansluckner N.W."/>
            <person name="Gilbertson S.M."/>
            <person name="Krings K.J."/>
            <person name="Mobeck M."/>
            <person name="Odeku J.O."/>
            <person name="Poncelet M.E."/>
            <person name="Rohr J.R."/>
            <person name="Rolands L."/>
            <person name="Whipple C.D."/>
            <person name="Whipple E.M."/>
            <person name="Spring A.M."/>
            <person name="Klyczek K."/>
            <person name="Garlena R.A."/>
            <person name="Russell D.A."/>
            <person name="Pope W.H."/>
            <person name="Jacobs-Sera D."/>
            <person name="Hatfull G.F."/>
        </authorList>
    </citation>
    <scope>NUCLEOTIDE SEQUENCE</scope>
</reference>
<sequence>MQIYDTPIPAPDLIFKDGRYDHEGTLEAEQKYTEDLRTAVLALGTSDIAGEIIRVPYADGCAQYMVAKVNGRHALVHMPLGDAWRDPAFERMASVKEIRLRVKEEARFQKAMQKARES</sequence>
<keyword evidence="3" id="KW-1185">Reference proteome</keyword>
<evidence type="ECO:0000313" key="2">
    <source>
        <dbReference type="EMBL" id="UDL16068.1"/>
    </source>
</evidence>
<dbReference type="RefSeq" id="YP_010755048.1">
    <property type="nucleotide sequence ID" value="NC_073468.1"/>
</dbReference>
<gene>
    <name evidence="1" type="primary">17</name>
    <name evidence="2" type="synonym">318</name>
    <name evidence="1" type="ORF">SEA_PUMPERNICKEL_17</name>
    <name evidence="2" type="ORF">SEA_PUMPERNICKEL_318</name>
</gene>
<evidence type="ECO:0000313" key="1">
    <source>
        <dbReference type="EMBL" id="UDL15808.1"/>
    </source>
</evidence>
<accession>A0AAE8Y857</accession>
<dbReference type="KEGG" id="vg:80019657"/>
<dbReference type="EMBL" id="OK040790">
    <property type="protein sequence ID" value="UDL16068.1"/>
    <property type="molecule type" value="Genomic_DNA"/>
</dbReference>
<protein>
    <submittedName>
        <fullName evidence="1">Uncharacterized protein</fullName>
    </submittedName>
</protein>
<dbReference type="GeneID" id="80019657"/>
<dbReference type="Proteomes" id="UP000827768">
    <property type="component" value="Segment"/>
</dbReference>
<evidence type="ECO:0000313" key="3">
    <source>
        <dbReference type="Proteomes" id="UP000827768"/>
    </source>
</evidence>
<name>A0AAE8Y857_9CAUD</name>
<dbReference type="EMBL" id="OK040790">
    <property type="protein sequence ID" value="UDL15808.1"/>
    <property type="molecule type" value="Genomic_DNA"/>
</dbReference>
<organism evidence="1 3">
    <name type="scientific">Microbacterium phage Pumpernickel</name>
    <dbReference type="NCBI Taxonomy" id="2885983"/>
    <lineage>
        <taxon>Viruses</taxon>
        <taxon>Duplodnaviria</taxon>
        <taxon>Heunggongvirae</taxon>
        <taxon>Uroviricota</taxon>
        <taxon>Caudoviricetes</taxon>
        <taxon>Pumpernickelvirus</taxon>
        <taxon>Pumpernickelvirus pumpernickel</taxon>
    </lineage>
</organism>
<proteinExistence type="predicted"/>